<dbReference type="PANTHER" id="PTHR43527">
    <property type="entry name" value="4-DIPHOSPHOCYTIDYL-2-C-METHYL-D-ERYTHRITOL KINASE, CHLOROPLASTIC"/>
    <property type="match status" value="1"/>
</dbReference>
<dbReference type="InterPro" id="IPR036554">
    <property type="entry name" value="GHMP_kinase_C_sf"/>
</dbReference>
<comment type="similarity">
    <text evidence="1 9">Belongs to the GHMP kinase family. IspE subfamily.</text>
</comment>
<dbReference type="InterPro" id="IPR006204">
    <property type="entry name" value="GHMP_kinase_N_dom"/>
</dbReference>
<evidence type="ECO:0000256" key="10">
    <source>
        <dbReference type="SAM" id="MobiDB-lite"/>
    </source>
</evidence>
<dbReference type="Gene3D" id="3.30.70.890">
    <property type="entry name" value="GHMP kinase, C-terminal domain"/>
    <property type="match status" value="1"/>
</dbReference>
<dbReference type="InterPro" id="IPR013750">
    <property type="entry name" value="GHMP_kinase_C_dom"/>
</dbReference>
<dbReference type="HAMAP" id="MF_00061">
    <property type="entry name" value="IspE"/>
    <property type="match status" value="1"/>
</dbReference>
<feature type="binding site" evidence="9">
    <location>
        <begin position="104"/>
        <end position="114"/>
    </location>
    <ligand>
        <name>ATP</name>
        <dbReference type="ChEBI" id="CHEBI:30616"/>
    </ligand>
</feature>
<dbReference type="OrthoDB" id="9809438at2"/>
<dbReference type="GO" id="GO:0005524">
    <property type="term" value="F:ATP binding"/>
    <property type="evidence" value="ECO:0007669"/>
    <property type="project" value="UniProtKB-UniRule"/>
</dbReference>
<dbReference type="PANTHER" id="PTHR43527:SF2">
    <property type="entry name" value="4-DIPHOSPHOCYTIDYL-2-C-METHYL-D-ERYTHRITOL KINASE, CHLOROPLASTIC"/>
    <property type="match status" value="1"/>
</dbReference>
<evidence type="ECO:0000256" key="3">
    <source>
        <dbReference type="ARBA" id="ARBA00017473"/>
    </source>
</evidence>
<dbReference type="EC" id="2.7.1.148" evidence="2 9"/>
<evidence type="ECO:0000259" key="11">
    <source>
        <dbReference type="Pfam" id="PF00288"/>
    </source>
</evidence>
<feature type="active site" evidence="9">
    <location>
        <position position="147"/>
    </location>
</feature>
<feature type="domain" description="GHMP kinase C-terminal" evidence="12">
    <location>
        <begin position="222"/>
        <end position="284"/>
    </location>
</feature>
<dbReference type="InterPro" id="IPR020568">
    <property type="entry name" value="Ribosomal_Su5_D2-typ_SF"/>
</dbReference>
<keyword evidence="14" id="KW-1185">Reference proteome</keyword>
<keyword evidence="6 9" id="KW-0418">Kinase</keyword>
<evidence type="ECO:0000313" key="13">
    <source>
        <dbReference type="EMBL" id="EFI32887.1"/>
    </source>
</evidence>
<keyword evidence="5 9" id="KW-0547">Nucleotide-binding</keyword>
<reference evidence="13" key="1">
    <citation type="submission" date="2010-05" db="EMBL/GenBank/DDBJ databases">
        <title>The draft genome of Desulfonatronospira thiodismutans ASO3-1.</title>
        <authorList>
            <consortium name="US DOE Joint Genome Institute (JGI-PGF)"/>
            <person name="Lucas S."/>
            <person name="Copeland A."/>
            <person name="Lapidus A."/>
            <person name="Cheng J.-F."/>
            <person name="Bruce D."/>
            <person name="Goodwin L."/>
            <person name="Pitluck S."/>
            <person name="Chertkov O."/>
            <person name="Brettin T."/>
            <person name="Detter J.C."/>
            <person name="Han C."/>
            <person name="Land M.L."/>
            <person name="Hauser L."/>
            <person name="Kyrpides N."/>
            <person name="Mikhailova N."/>
            <person name="Muyzer G."/>
            <person name="Woyke T."/>
        </authorList>
    </citation>
    <scope>NUCLEOTIDE SEQUENCE [LARGE SCALE GENOMIC DNA]</scope>
    <source>
        <strain evidence="13">ASO3-1</strain>
    </source>
</reference>
<evidence type="ECO:0000256" key="2">
    <source>
        <dbReference type="ARBA" id="ARBA00012052"/>
    </source>
</evidence>
<feature type="region of interest" description="Disordered" evidence="10">
    <location>
        <begin position="195"/>
        <end position="215"/>
    </location>
</feature>
<dbReference type="AlphaFoldDB" id="D6SUA7"/>
<dbReference type="InterPro" id="IPR014721">
    <property type="entry name" value="Ribsml_uS5_D2-typ_fold_subgr"/>
</dbReference>
<dbReference type="PIRSF" id="PIRSF010376">
    <property type="entry name" value="IspE"/>
    <property type="match status" value="1"/>
</dbReference>
<dbReference type="Pfam" id="PF08544">
    <property type="entry name" value="GHMP_kinases_C"/>
    <property type="match status" value="1"/>
</dbReference>
<dbReference type="Proteomes" id="UP000005496">
    <property type="component" value="Unassembled WGS sequence"/>
</dbReference>
<accession>D6SUA7</accession>
<organism evidence="13 14">
    <name type="scientific">Desulfonatronospira thiodismutans ASO3-1</name>
    <dbReference type="NCBI Taxonomy" id="555779"/>
    <lineage>
        <taxon>Bacteria</taxon>
        <taxon>Pseudomonadati</taxon>
        <taxon>Thermodesulfobacteriota</taxon>
        <taxon>Desulfovibrionia</taxon>
        <taxon>Desulfovibrionales</taxon>
        <taxon>Desulfonatronovibrionaceae</taxon>
        <taxon>Desulfonatronospira</taxon>
    </lineage>
</organism>
<sequence length="297" mass="32461">MPPAKIKPMSKTYSIKSGCKINLYLKILDKRRDGYHNLDSIFYPLSRPGDYIDVILVPGSGISLRACPKSLEKSSNILLNTYKLFAAATGFRPGLKVYLSKNIPVGAGLGGGSSNAASFLLFLNSLNRATALTREKLFELASELGADVPFFIYNRPARVTGKGEIVSPVHIGLHGLHLLVICPEVSIDTARAYQAHDQKTRDSRPPGDSVLTTGPLTDNRSPFERIILSNCFEKTVFAEYPGLGSIKTQMLQAGASGCVLSGSGSSLCAFFRERKYLSQACHTLDRQNVSFYYSRIN</sequence>
<comment type="pathway">
    <text evidence="9">Isoprenoid biosynthesis; isopentenyl diphosphate biosynthesis via DXP pathway; isopentenyl diphosphate from 1-deoxy-D-xylulose 5-phosphate: step 3/6.</text>
</comment>
<dbReference type="Gene3D" id="3.30.230.10">
    <property type="match status" value="1"/>
</dbReference>
<keyword evidence="9" id="KW-0414">Isoprene biosynthesis</keyword>
<feature type="domain" description="GHMP kinase N-terminal" evidence="11">
    <location>
        <begin position="76"/>
        <end position="154"/>
    </location>
</feature>
<dbReference type="eggNOG" id="COG1947">
    <property type="taxonomic scope" value="Bacteria"/>
</dbReference>
<evidence type="ECO:0000256" key="9">
    <source>
        <dbReference type="HAMAP-Rule" id="MF_00061"/>
    </source>
</evidence>
<dbReference type="GO" id="GO:0019288">
    <property type="term" value="P:isopentenyl diphosphate biosynthetic process, methylerythritol 4-phosphate pathway"/>
    <property type="evidence" value="ECO:0007669"/>
    <property type="project" value="UniProtKB-UniRule"/>
</dbReference>
<dbReference type="Pfam" id="PF00288">
    <property type="entry name" value="GHMP_kinases_N"/>
    <property type="match status" value="1"/>
</dbReference>
<evidence type="ECO:0000256" key="1">
    <source>
        <dbReference type="ARBA" id="ARBA00009684"/>
    </source>
</evidence>
<evidence type="ECO:0000256" key="4">
    <source>
        <dbReference type="ARBA" id="ARBA00022679"/>
    </source>
</evidence>
<proteinExistence type="inferred from homology"/>
<comment type="function">
    <text evidence="9">Catalyzes the phosphorylation of the position 2 hydroxy group of 4-diphosphocytidyl-2C-methyl-D-erythritol.</text>
</comment>
<dbReference type="UniPathway" id="UPA00056">
    <property type="reaction ID" value="UER00094"/>
</dbReference>
<keyword evidence="7 9" id="KW-0067">ATP-binding</keyword>
<dbReference type="NCBIfam" id="TIGR00154">
    <property type="entry name" value="ispE"/>
    <property type="match status" value="1"/>
</dbReference>
<dbReference type="GO" id="GO:0050515">
    <property type="term" value="F:4-(cytidine 5'-diphospho)-2-C-methyl-D-erythritol kinase activity"/>
    <property type="evidence" value="ECO:0007669"/>
    <property type="project" value="UniProtKB-UniRule"/>
</dbReference>
<keyword evidence="4 9" id="KW-0808">Transferase</keyword>
<dbReference type="EMBL" id="ACJN02000004">
    <property type="protein sequence ID" value="EFI32887.1"/>
    <property type="molecule type" value="Genomic_DNA"/>
</dbReference>
<protein>
    <recommendedName>
        <fullName evidence="3 9">4-diphosphocytidyl-2-C-methyl-D-erythritol kinase</fullName>
        <shortName evidence="9">CMK</shortName>
        <ecNumber evidence="2 9">2.7.1.148</ecNumber>
    </recommendedName>
    <alternativeName>
        <fullName evidence="8 9">4-(cytidine-5'-diphospho)-2-C-methyl-D-erythritol kinase</fullName>
    </alternativeName>
</protein>
<feature type="active site" evidence="9">
    <location>
        <position position="20"/>
    </location>
</feature>
<comment type="caution">
    <text evidence="13">The sequence shown here is derived from an EMBL/GenBank/DDBJ whole genome shotgun (WGS) entry which is preliminary data.</text>
</comment>
<dbReference type="SUPFAM" id="SSF54211">
    <property type="entry name" value="Ribosomal protein S5 domain 2-like"/>
    <property type="match status" value="1"/>
</dbReference>
<gene>
    <name evidence="9" type="primary">ispE</name>
    <name evidence="13" type="ORF">Dthio_PD0201</name>
</gene>
<feature type="compositionally biased region" description="Basic and acidic residues" evidence="10">
    <location>
        <begin position="195"/>
        <end position="205"/>
    </location>
</feature>
<evidence type="ECO:0000256" key="7">
    <source>
        <dbReference type="ARBA" id="ARBA00022840"/>
    </source>
</evidence>
<evidence type="ECO:0000259" key="12">
    <source>
        <dbReference type="Pfam" id="PF08544"/>
    </source>
</evidence>
<evidence type="ECO:0000256" key="5">
    <source>
        <dbReference type="ARBA" id="ARBA00022741"/>
    </source>
</evidence>
<dbReference type="InterPro" id="IPR004424">
    <property type="entry name" value="IspE"/>
</dbReference>
<evidence type="ECO:0000256" key="6">
    <source>
        <dbReference type="ARBA" id="ARBA00022777"/>
    </source>
</evidence>
<dbReference type="SUPFAM" id="SSF55060">
    <property type="entry name" value="GHMP Kinase, C-terminal domain"/>
    <property type="match status" value="1"/>
</dbReference>
<comment type="catalytic activity">
    <reaction evidence="9">
        <text>4-CDP-2-C-methyl-D-erythritol + ATP = 4-CDP-2-C-methyl-D-erythritol 2-phosphate + ADP + H(+)</text>
        <dbReference type="Rhea" id="RHEA:18437"/>
        <dbReference type="ChEBI" id="CHEBI:15378"/>
        <dbReference type="ChEBI" id="CHEBI:30616"/>
        <dbReference type="ChEBI" id="CHEBI:57823"/>
        <dbReference type="ChEBI" id="CHEBI:57919"/>
        <dbReference type="ChEBI" id="CHEBI:456216"/>
        <dbReference type="EC" id="2.7.1.148"/>
    </reaction>
</comment>
<dbReference type="GO" id="GO:0016114">
    <property type="term" value="P:terpenoid biosynthetic process"/>
    <property type="evidence" value="ECO:0007669"/>
    <property type="project" value="UniProtKB-UniRule"/>
</dbReference>
<evidence type="ECO:0000256" key="8">
    <source>
        <dbReference type="ARBA" id="ARBA00032554"/>
    </source>
</evidence>
<name>D6SUA7_9BACT</name>
<evidence type="ECO:0000313" key="14">
    <source>
        <dbReference type="Proteomes" id="UP000005496"/>
    </source>
</evidence>